<dbReference type="PANTHER" id="PTHR11079:SF156">
    <property type="entry name" value="INACTIVE TRNA-SPECIFIC ADENOSINE DEAMINASE-LIKE PROTEIN 3-RELATED"/>
    <property type="match status" value="1"/>
</dbReference>
<dbReference type="SUPFAM" id="SSF82199">
    <property type="entry name" value="SET domain"/>
    <property type="match status" value="1"/>
</dbReference>
<dbReference type="AlphaFoldDB" id="A0A2R6NI62"/>
<dbReference type="Proteomes" id="UP000186601">
    <property type="component" value="Unassembled WGS sequence"/>
</dbReference>
<dbReference type="GO" id="GO:0005737">
    <property type="term" value="C:cytoplasm"/>
    <property type="evidence" value="ECO:0007669"/>
    <property type="project" value="TreeGrafter"/>
</dbReference>
<dbReference type="PROSITE" id="PS50280">
    <property type="entry name" value="SET"/>
    <property type="match status" value="1"/>
</dbReference>
<dbReference type="Gene3D" id="2.170.270.10">
    <property type="entry name" value="SET domain"/>
    <property type="match status" value="1"/>
</dbReference>
<dbReference type="GO" id="GO:0046872">
    <property type="term" value="F:metal ion binding"/>
    <property type="evidence" value="ECO:0007669"/>
    <property type="project" value="UniProtKB-KW"/>
</dbReference>
<sequence>MALALGLGSLFNHLQTPNVSYTLDSGTESIRYTTTRTIQVDEELCIFYGHKLWFEPTEKTATYLHDEKDGDGWGGLLYVQDDTNSLEDDETWSVLQGDSDDIVPEEELPFARLKLLDDEEEDILSSVRTEQVWVVDIPEPRHITTMLKWLKQTGLDTPALSHLKRIRKTGTTSTILLAPVVNSPKAPELPQHLDLPQPYVVDVPRSVALTLTSLKLKSTFWPTIFAPRKKGELEQWSRGRVRWACEAMRNVVKEAQVTGEKGELPIVAYVPEPYDEATKISTQLRRSFIAHDTRQSASHPLRHAVLNVVRMVADYRALPISETLAEDVPVPTPPIEMPVPPLDVVNGDDTSAARNGSHYLLTALTLFISHEPCIMCTMALLHSRVKEIIYLVPMEKTGGCGGITCVPKLEGVNHRFGISRWKTEALGIKSNLLEVDTSIDA</sequence>
<gene>
    <name evidence="4" type="ORF">PHLCEN_2v12158</name>
</gene>
<dbReference type="Gene3D" id="3.40.140.10">
    <property type="entry name" value="Cytidine Deaminase, domain 2"/>
    <property type="match status" value="1"/>
</dbReference>
<name>A0A2R6NI62_9APHY</name>
<keyword evidence="5" id="KW-1185">Reference proteome</keyword>
<dbReference type="GO" id="GO:0002100">
    <property type="term" value="P:tRNA wobble adenosine to inosine editing"/>
    <property type="evidence" value="ECO:0007669"/>
    <property type="project" value="InterPro"/>
</dbReference>
<keyword evidence="1" id="KW-0819">tRNA processing</keyword>
<dbReference type="CDD" id="cd01285">
    <property type="entry name" value="nucleoside_deaminase"/>
    <property type="match status" value="1"/>
</dbReference>
<accession>A0A2R6NI62</accession>
<evidence type="ECO:0000256" key="1">
    <source>
        <dbReference type="ARBA" id="ARBA00022694"/>
    </source>
</evidence>
<protein>
    <recommendedName>
        <fullName evidence="3">SET domain-containing protein</fullName>
    </recommendedName>
</protein>
<evidence type="ECO:0000313" key="5">
    <source>
        <dbReference type="Proteomes" id="UP000186601"/>
    </source>
</evidence>
<evidence type="ECO:0000313" key="4">
    <source>
        <dbReference type="EMBL" id="PSR71948.1"/>
    </source>
</evidence>
<dbReference type="OrthoDB" id="3180714at2759"/>
<dbReference type="InterPro" id="IPR016193">
    <property type="entry name" value="Cytidine_deaminase-like"/>
</dbReference>
<comment type="similarity">
    <text evidence="2">Belongs to the cytidine and deoxycytidylate deaminase family. ADAT3 subfamily.</text>
</comment>
<dbReference type="GO" id="GO:0052717">
    <property type="term" value="F:tRNA-specific adenosine-34 deaminase activity"/>
    <property type="evidence" value="ECO:0007669"/>
    <property type="project" value="TreeGrafter"/>
</dbReference>
<dbReference type="Pfam" id="PF00383">
    <property type="entry name" value="dCMP_cyt_deam_1"/>
    <property type="match status" value="1"/>
</dbReference>
<dbReference type="InterPro" id="IPR001214">
    <property type="entry name" value="SET_dom"/>
</dbReference>
<evidence type="ECO:0000259" key="3">
    <source>
        <dbReference type="PROSITE" id="PS50280"/>
    </source>
</evidence>
<comment type="caution">
    <text evidence="4">The sequence shown here is derived from an EMBL/GenBank/DDBJ whole genome shotgun (WGS) entry which is preliminary data.</text>
</comment>
<dbReference type="EMBL" id="MLYV02001230">
    <property type="protein sequence ID" value="PSR71948.1"/>
    <property type="molecule type" value="Genomic_DNA"/>
</dbReference>
<dbReference type="SUPFAM" id="SSF53927">
    <property type="entry name" value="Cytidine deaminase-like"/>
    <property type="match status" value="1"/>
</dbReference>
<proteinExistence type="inferred from homology"/>
<organism evidence="4 5">
    <name type="scientific">Hermanssonia centrifuga</name>
    <dbReference type="NCBI Taxonomy" id="98765"/>
    <lineage>
        <taxon>Eukaryota</taxon>
        <taxon>Fungi</taxon>
        <taxon>Dikarya</taxon>
        <taxon>Basidiomycota</taxon>
        <taxon>Agaricomycotina</taxon>
        <taxon>Agaricomycetes</taxon>
        <taxon>Polyporales</taxon>
        <taxon>Meruliaceae</taxon>
        <taxon>Hermanssonia</taxon>
    </lineage>
</organism>
<feature type="domain" description="SET" evidence="3">
    <location>
        <begin position="1"/>
        <end position="49"/>
    </location>
</feature>
<evidence type="ECO:0000256" key="2">
    <source>
        <dbReference type="ARBA" id="ARBA00038160"/>
    </source>
</evidence>
<dbReference type="InterPro" id="IPR002125">
    <property type="entry name" value="CMP_dCMP_dom"/>
</dbReference>
<dbReference type="PANTHER" id="PTHR11079">
    <property type="entry name" value="CYTOSINE DEAMINASE FAMILY MEMBER"/>
    <property type="match status" value="1"/>
</dbReference>
<reference evidence="4 5" key="1">
    <citation type="submission" date="2018-02" db="EMBL/GenBank/DDBJ databases">
        <title>Genome sequence of the basidiomycete white-rot fungus Phlebia centrifuga.</title>
        <authorList>
            <person name="Granchi Z."/>
            <person name="Peng M."/>
            <person name="de Vries R.P."/>
            <person name="Hilden K."/>
            <person name="Makela M.R."/>
            <person name="Grigoriev I."/>
            <person name="Riley R."/>
        </authorList>
    </citation>
    <scope>NUCLEOTIDE SEQUENCE [LARGE SCALE GENOMIC DNA]</scope>
    <source>
        <strain evidence="4 5">FBCC195</strain>
    </source>
</reference>
<dbReference type="STRING" id="98765.A0A2R6NI62"/>
<dbReference type="GO" id="GO:0005634">
    <property type="term" value="C:nucleus"/>
    <property type="evidence" value="ECO:0007669"/>
    <property type="project" value="TreeGrafter"/>
</dbReference>
<dbReference type="Pfam" id="PF00856">
    <property type="entry name" value="SET"/>
    <property type="match status" value="1"/>
</dbReference>
<dbReference type="InterPro" id="IPR046341">
    <property type="entry name" value="SET_dom_sf"/>
</dbReference>